<dbReference type="InterPro" id="IPR052895">
    <property type="entry name" value="HetReg/Transcr_Mod"/>
</dbReference>
<dbReference type="PANTHER" id="PTHR24148:SF64">
    <property type="entry name" value="HETEROKARYON INCOMPATIBILITY DOMAIN-CONTAINING PROTEIN"/>
    <property type="match status" value="1"/>
</dbReference>
<reference evidence="2" key="1">
    <citation type="submission" date="2022-10" db="EMBL/GenBank/DDBJ databases">
        <title>Tapping the CABI collections for fungal endophytes: first genome assemblies for Collariella, Neodidymelliopsis, Ascochyta clinopodiicola, Didymella pomorum, Didymosphaeria variabile, Neocosmospora piperis and Neocucurbitaria cava.</title>
        <authorList>
            <person name="Hill R."/>
        </authorList>
    </citation>
    <scope>NUCLEOTIDE SEQUENCE</scope>
    <source>
        <strain evidence="2">IMI 355091</strain>
    </source>
</reference>
<comment type="caution">
    <text evidence="2">The sequence shown here is derived from an EMBL/GenBank/DDBJ whole genome shotgun (WGS) entry which is preliminary data.</text>
</comment>
<accession>A0A9W9D6E9</accession>
<dbReference type="OrthoDB" id="2157530at2759"/>
<evidence type="ECO:0000313" key="2">
    <source>
        <dbReference type="EMBL" id="KAJ4403439.1"/>
    </source>
</evidence>
<dbReference type="InterPro" id="IPR010730">
    <property type="entry name" value="HET"/>
</dbReference>
<organism evidence="2 3">
    <name type="scientific">Didymella pomorum</name>
    <dbReference type="NCBI Taxonomy" id="749634"/>
    <lineage>
        <taxon>Eukaryota</taxon>
        <taxon>Fungi</taxon>
        <taxon>Dikarya</taxon>
        <taxon>Ascomycota</taxon>
        <taxon>Pezizomycotina</taxon>
        <taxon>Dothideomycetes</taxon>
        <taxon>Pleosporomycetidae</taxon>
        <taxon>Pleosporales</taxon>
        <taxon>Pleosporineae</taxon>
        <taxon>Didymellaceae</taxon>
        <taxon>Didymella</taxon>
    </lineage>
</organism>
<dbReference type="PANTHER" id="PTHR24148">
    <property type="entry name" value="ANKYRIN REPEAT DOMAIN-CONTAINING PROTEIN 39 HOMOLOG-RELATED"/>
    <property type="match status" value="1"/>
</dbReference>
<dbReference type="Proteomes" id="UP001140510">
    <property type="component" value="Unassembled WGS sequence"/>
</dbReference>
<sequence>MYEKHSLDINSTRSMRILPPESTDGSDIISCRLGVVSLDESPKYRALSYVWGDPSVTKPILVDDTTVQVRMNLWTFLDQMRNEQYWDALWIDALCINEDDLEERSEQVSIMGPIYTKATGVRAWLGPGTEIYVLAMHGLADTEWPKNDQIQDDQVREDEVITFFEQPLATDEFFAPIIDFFNNEYWSRIWIVQEYCLAADLVVQCGTIIVPSVILDCLYRMAYHVGLQPKSKKFERIWKNVTKAKLLSDSMGDLGDSKCTDPRDFVYALLSLSAFLSAEIVSDYTKPVLQLFLNVTDMFKVAEIESWEWENIFDAVNALREGLQLDHECAEVQEVLEYFHKAVSDHAND</sequence>
<dbReference type="EMBL" id="JAPEVA010000051">
    <property type="protein sequence ID" value="KAJ4403439.1"/>
    <property type="molecule type" value="Genomic_DNA"/>
</dbReference>
<dbReference type="AlphaFoldDB" id="A0A9W9D6E9"/>
<dbReference type="Pfam" id="PF06985">
    <property type="entry name" value="HET"/>
    <property type="match status" value="1"/>
</dbReference>
<feature type="domain" description="Heterokaryon incompatibility" evidence="1">
    <location>
        <begin position="44"/>
        <end position="194"/>
    </location>
</feature>
<keyword evidence="3" id="KW-1185">Reference proteome</keyword>
<proteinExistence type="predicted"/>
<protein>
    <recommendedName>
        <fullName evidence="1">Heterokaryon incompatibility domain-containing protein</fullName>
    </recommendedName>
</protein>
<name>A0A9W9D6E9_9PLEO</name>
<gene>
    <name evidence="2" type="ORF">N0V91_006491</name>
</gene>
<evidence type="ECO:0000313" key="3">
    <source>
        <dbReference type="Proteomes" id="UP001140510"/>
    </source>
</evidence>
<evidence type="ECO:0000259" key="1">
    <source>
        <dbReference type="Pfam" id="PF06985"/>
    </source>
</evidence>